<proteinExistence type="predicted"/>
<sequence length="41" mass="4457">MTAHFDNTTSMDPGWANIGAAIFGAVPYRQAIIENLSLQPH</sequence>
<protein>
    <submittedName>
        <fullName evidence="1">Uncharacterized protein</fullName>
    </submittedName>
</protein>
<dbReference type="RefSeq" id="WP_283443752.1">
    <property type="nucleotide sequence ID" value="NZ_FXUL01000015.1"/>
</dbReference>
<evidence type="ECO:0000313" key="1">
    <source>
        <dbReference type="EMBL" id="SMP70092.1"/>
    </source>
</evidence>
<keyword evidence="2" id="KW-1185">Reference proteome</keyword>
<dbReference type="Proteomes" id="UP001158049">
    <property type="component" value="Unassembled WGS sequence"/>
</dbReference>
<accession>A0ABY1QFV7</accession>
<name>A0ABY1QFV7_9BURK</name>
<dbReference type="EMBL" id="FXUL01000015">
    <property type="protein sequence ID" value="SMP70092.1"/>
    <property type="molecule type" value="Genomic_DNA"/>
</dbReference>
<comment type="caution">
    <text evidence="1">The sequence shown here is derived from an EMBL/GenBank/DDBJ whole genome shotgun (WGS) entry which is preliminary data.</text>
</comment>
<gene>
    <name evidence="1" type="ORF">SAMN06295970_115139</name>
</gene>
<organism evidence="1 2">
    <name type="scientific">Noviherbaspirillum suwonense</name>
    <dbReference type="NCBI Taxonomy" id="1224511"/>
    <lineage>
        <taxon>Bacteria</taxon>
        <taxon>Pseudomonadati</taxon>
        <taxon>Pseudomonadota</taxon>
        <taxon>Betaproteobacteria</taxon>
        <taxon>Burkholderiales</taxon>
        <taxon>Oxalobacteraceae</taxon>
        <taxon>Noviherbaspirillum</taxon>
    </lineage>
</organism>
<evidence type="ECO:0000313" key="2">
    <source>
        <dbReference type="Proteomes" id="UP001158049"/>
    </source>
</evidence>
<reference evidence="1 2" key="1">
    <citation type="submission" date="2017-05" db="EMBL/GenBank/DDBJ databases">
        <authorList>
            <person name="Varghese N."/>
            <person name="Submissions S."/>
        </authorList>
    </citation>
    <scope>NUCLEOTIDE SEQUENCE [LARGE SCALE GENOMIC DNA]</scope>
    <source>
        <strain evidence="1 2">DSM 26001</strain>
    </source>
</reference>